<reference evidence="4 5" key="1">
    <citation type="submission" date="2020-08" db="EMBL/GenBank/DDBJ databases">
        <title>Plant Genome Project.</title>
        <authorList>
            <person name="Zhang R.-G."/>
        </authorList>
    </citation>
    <scope>NUCLEOTIDE SEQUENCE [LARGE SCALE GENOMIC DNA]</scope>
    <source>
        <tissue evidence="4">Rhizome</tissue>
    </source>
</reference>
<accession>A0A8J5G8N9</accession>
<dbReference type="Pfam" id="PF05678">
    <property type="entry name" value="VQ"/>
    <property type="match status" value="1"/>
</dbReference>
<dbReference type="OrthoDB" id="1518325at2759"/>
<protein>
    <recommendedName>
        <fullName evidence="2">VQ domain-containing protein</fullName>
    </recommendedName>
</protein>
<dbReference type="PANTHER" id="PTHR33143:SF6">
    <property type="entry name" value="OS08G0102900 PROTEIN"/>
    <property type="match status" value="1"/>
</dbReference>
<dbReference type="InterPro" id="IPR008889">
    <property type="entry name" value="VQ"/>
</dbReference>
<feature type="region of interest" description="Disordered" evidence="1">
    <location>
        <begin position="1"/>
        <end position="30"/>
    </location>
</feature>
<dbReference type="GO" id="GO:0005634">
    <property type="term" value="C:nucleus"/>
    <property type="evidence" value="ECO:0007669"/>
    <property type="project" value="TreeGrafter"/>
</dbReference>
<feature type="domain" description="VQ" evidence="2">
    <location>
        <begin position="38"/>
        <end position="64"/>
    </location>
</feature>
<dbReference type="EMBL" id="JACMSC010000011">
    <property type="protein sequence ID" value="KAG6498643.1"/>
    <property type="molecule type" value="Genomic_DNA"/>
</dbReference>
<evidence type="ECO:0000256" key="1">
    <source>
        <dbReference type="SAM" id="MobiDB-lite"/>
    </source>
</evidence>
<dbReference type="EMBL" id="JACMSC010000012">
    <property type="protein sequence ID" value="KAG6494688.1"/>
    <property type="molecule type" value="Genomic_DNA"/>
</dbReference>
<evidence type="ECO:0000259" key="2">
    <source>
        <dbReference type="Pfam" id="PF05678"/>
    </source>
</evidence>
<evidence type="ECO:0000313" key="5">
    <source>
        <dbReference type="Proteomes" id="UP000734854"/>
    </source>
</evidence>
<dbReference type="AlphaFoldDB" id="A0A8J5G8N9"/>
<dbReference type="InterPro" id="IPR039607">
    <property type="entry name" value="VQ_8/17/18/20/21/25"/>
</dbReference>
<comment type="caution">
    <text evidence="4">The sequence shown here is derived from an EMBL/GenBank/DDBJ whole genome shotgun (WGS) entry which is preliminary data.</text>
</comment>
<dbReference type="Proteomes" id="UP000734854">
    <property type="component" value="Unassembled WGS sequence"/>
</dbReference>
<evidence type="ECO:0000313" key="3">
    <source>
        <dbReference type="EMBL" id="KAG6494688.1"/>
    </source>
</evidence>
<feature type="region of interest" description="Disordered" evidence="1">
    <location>
        <begin position="65"/>
        <end position="102"/>
    </location>
</feature>
<gene>
    <name evidence="4" type="ORF">ZIOFF_038364</name>
    <name evidence="3" type="ORF">ZIOFF_042449</name>
</gene>
<sequence>MSSSKMQLKGRRPPPLAVRDESHKAQKPQRKAVVVYLVSPDVIHADASEFKALVQSLTGPSSLPAAVKSAGNPQQFPVRVKARGPKRSGGMSTGESLALVGTPPLSPSSPALPALFLHDLSPPCLWPGVAGDGVPIDE</sequence>
<keyword evidence="5" id="KW-1185">Reference proteome</keyword>
<evidence type="ECO:0000313" key="4">
    <source>
        <dbReference type="EMBL" id="KAG6498643.1"/>
    </source>
</evidence>
<organism evidence="4 5">
    <name type="scientific">Zingiber officinale</name>
    <name type="common">Ginger</name>
    <name type="synonym">Amomum zingiber</name>
    <dbReference type="NCBI Taxonomy" id="94328"/>
    <lineage>
        <taxon>Eukaryota</taxon>
        <taxon>Viridiplantae</taxon>
        <taxon>Streptophyta</taxon>
        <taxon>Embryophyta</taxon>
        <taxon>Tracheophyta</taxon>
        <taxon>Spermatophyta</taxon>
        <taxon>Magnoliopsida</taxon>
        <taxon>Liliopsida</taxon>
        <taxon>Zingiberales</taxon>
        <taxon>Zingiberaceae</taxon>
        <taxon>Zingiber</taxon>
    </lineage>
</organism>
<dbReference type="PANTHER" id="PTHR33143">
    <property type="entry name" value="F16F4.1 PROTEIN-RELATED"/>
    <property type="match status" value="1"/>
</dbReference>
<name>A0A8J5G8N9_ZINOF</name>
<proteinExistence type="predicted"/>